<gene>
    <name evidence="1" type="ORF">SMTD_LOCUS12647</name>
</gene>
<dbReference type="EMBL" id="UZAL01032654">
    <property type="protein sequence ID" value="VDP61449.1"/>
    <property type="molecule type" value="Genomic_DNA"/>
</dbReference>
<reference evidence="1 2" key="1">
    <citation type="submission" date="2018-11" db="EMBL/GenBank/DDBJ databases">
        <authorList>
            <consortium name="Pathogen Informatics"/>
        </authorList>
    </citation>
    <scope>NUCLEOTIDE SEQUENCE [LARGE SCALE GENOMIC DNA]</scope>
    <source>
        <strain>Denwood</strain>
        <strain evidence="2">Zambia</strain>
    </source>
</reference>
<organism evidence="1 2">
    <name type="scientific">Schistosoma mattheei</name>
    <dbReference type="NCBI Taxonomy" id="31246"/>
    <lineage>
        <taxon>Eukaryota</taxon>
        <taxon>Metazoa</taxon>
        <taxon>Spiralia</taxon>
        <taxon>Lophotrochozoa</taxon>
        <taxon>Platyhelminthes</taxon>
        <taxon>Trematoda</taxon>
        <taxon>Digenea</taxon>
        <taxon>Strigeidida</taxon>
        <taxon>Schistosomatoidea</taxon>
        <taxon>Schistosomatidae</taxon>
        <taxon>Schistosoma</taxon>
    </lineage>
</organism>
<dbReference type="AlphaFoldDB" id="A0A3P8IXV2"/>
<keyword evidence="2" id="KW-1185">Reference proteome</keyword>
<evidence type="ECO:0000313" key="2">
    <source>
        <dbReference type="Proteomes" id="UP000269396"/>
    </source>
</evidence>
<protein>
    <submittedName>
        <fullName evidence="1">Uncharacterized protein</fullName>
    </submittedName>
</protein>
<accession>A0A3P8IXV2</accession>
<proteinExistence type="predicted"/>
<evidence type="ECO:0000313" key="1">
    <source>
        <dbReference type="EMBL" id="VDP61449.1"/>
    </source>
</evidence>
<name>A0A3P8IXV2_9TREM</name>
<dbReference type="Proteomes" id="UP000269396">
    <property type="component" value="Unassembled WGS sequence"/>
</dbReference>
<sequence length="137" mass="15262">MKSDCNPYGVTSDVICHHNGFIFSDIPSECDKYVPNVPNSSHISDVIVSDVGYSHNQCMTNRIPSQLSDESEGIKSFIEAVREPVYLDLKLAQAQKSNHVQDYPKESEADAYFPFDCFAGESSPDESRVIIAHIDCK</sequence>